<dbReference type="GO" id="GO:0005096">
    <property type="term" value="F:GTPase activator activity"/>
    <property type="evidence" value="ECO:0007669"/>
    <property type="project" value="TreeGrafter"/>
</dbReference>
<evidence type="ECO:0000259" key="5">
    <source>
        <dbReference type="PROSITE" id="PS51741"/>
    </source>
</evidence>
<dbReference type="Pfam" id="PF00620">
    <property type="entry name" value="RhoGAP"/>
    <property type="match status" value="1"/>
</dbReference>
<dbReference type="InterPro" id="IPR031160">
    <property type="entry name" value="F_BAR_dom"/>
</dbReference>
<reference evidence="6 7" key="1">
    <citation type="submission" date="2017-04" db="EMBL/GenBank/DDBJ databases">
        <title>Genome sequencing of [Candida] sorbophila.</title>
        <authorList>
            <person name="Ahn J.O."/>
        </authorList>
    </citation>
    <scope>NUCLEOTIDE SEQUENCE [LARGE SCALE GENOMIC DNA]</scope>
    <source>
        <strain evidence="6 7">DS02</strain>
    </source>
</reference>
<dbReference type="SMART" id="SM00324">
    <property type="entry name" value="RhoGAP"/>
    <property type="match status" value="1"/>
</dbReference>
<dbReference type="CDD" id="cd04399">
    <property type="entry name" value="RhoGAP_fRGD2"/>
    <property type="match status" value="1"/>
</dbReference>
<feature type="compositionally biased region" description="Polar residues" evidence="2">
    <location>
        <begin position="169"/>
        <end position="202"/>
    </location>
</feature>
<dbReference type="Gene3D" id="1.20.1270.60">
    <property type="entry name" value="Arfaptin homology (AH) domain/BAR domain"/>
    <property type="match status" value="2"/>
</dbReference>
<dbReference type="SUPFAM" id="SSF46785">
    <property type="entry name" value="Winged helix' DNA-binding domain"/>
    <property type="match status" value="1"/>
</dbReference>
<evidence type="ECO:0000313" key="6">
    <source>
        <dbReference type="EMBL" id="PRT53124.1"/>
    </source>
</evidence>
<evidence type="ECO:0000256" key="1">
    <source>
        <dbReference type="PROSITE-ProRule" id="PRU01077"/>
    </source>
</evidence>
<dbReference type="PANTHER" id="PTHR23065">
    <property type="entry name" value="PROLINE-SERINE-THREONINE PHOSPHATASE INTERACTING PROTEIN 1"/>
    <property type="match status" value="1"/>
</dbReference>
<dbReference type="Pfam" id="PF00611">
    <property type="entry name" value="FCH"/>
    <property type="match status" value="1"/>
</dbReference>
<organism evidence="6 7">
    <name type="scientific">Wickerhamiella sorbophila</name>
    <dbReference type="NCBI Taxonomy" id="45607"/>
    <lineage>
        <taxon>Eukaryota</taxon>
        <taxon>Fungi</taxon>
        <taxon>Dikarya</taxon>
        <taxon>Ascomycota</taxon>
        <taxon>Saccharomycotina</taxon>
        <taxon>Dipodascomycetes</taxon>
        <taxon>Dipodascales</taxon>
        <taxon>Trichomonascaceae</taxon>
        <taxon>Wickerhamiella</taxon>
    </lineage>
</organism>
<dbReference type="Proteomes" id="UP000238350">
    <property type="component" value="Unassembled WGS sequence"/>
</dbReference>
<dbReference type="PROSITE" id="PS51741">
    <property type="entry name" value="F_BAR"/>
    <property type="match status" value="1"/>
</dbReference>
<dbReference type="PANTHER" id="PTHR23065:SF17">
    <property type="entry name" value="RHO-GTPASE-ACTIVATING PROTEIN RGD2"/>
    <property type="match status" value="1"/>
</dbReference>
<dbReference type="Pfam" id="PF00610">
    <property type="entry name" value="DEP"/>
    <property type="match status" value="1"/>
</dbReference>
<keyword evidence="1" id="KW-0175">Coiled coil</keyword>
<dbReference type="SUPFAM" id="SSF48350">
    <property type="entry name" value="GTPase activation domain, GAP"/>
    <property type="match status" value="1"/>
</dbReference>
<dbReference type="InterPro" id="IPR008936">
    <property type="entry name" value="Rho_GTPase_activation_prot"/>
</dbReference>
<dbReference type="Gene3D" id="1.10.10.10">
    <property type="entry name" value="Winged helix-like DNA-binding domain superfamily/Winged helix DNA-binding domain"/>
    <property type="match status" value="1"/>
</dbReference>
<evidence type="ECO:0000256" key="2">
    <source>
        <dbReference type="SAM" id="MobiDB-lite"/>
    </source>
</evidence>
<sequence>MSFVDNFWSPGYANGLDVLFTKLRQGVVENSEILALAATRAEIEETYGQRLADIPTNHAPKKNGFAKDDGATLRTAFGGIVAEMGREGKFHLQVANNIRTMVVVPFSKWSEEHASRVEYSQTLLKRKVKEYERELAEVHKSQKRYFNKCRLLEDLKDETAGPEPAPDTSIISTTSENRSPSPEASQSPNMPGTANTSVTEAGSEQSEEVLTSEELVLNNRVYNSEQAQQLIARMLNEIPRSNVKVSILGTYENVATGANITEWIQENVEGSKSTSTSERIGQELIDAGFLRLVGQVGSKFANSSVMQYQWRPRSFEFAGLGHVSSALDSFSAATESWSETVSGYLRRSGNKEEDYESIEKLAREVRELDQKYRKNVAILDNARCEVEELIVGHLHFMERCELDRLKAVKAVMLDFLAALSNSVPALQATVDKALVYQESANPASDLRYIVESYRTGSFLPPVTVYDNYYSSADGTIFGMDLELRCRGDRKHVPYLVSTVLSHLDLIYPKLENDDVRVGLWQVSVPLKTSHELRREINTSNQFDRSILTAYEPPVVASVLKMYLLELPDSLIPSRYYEVLKAIYAQSRSDSPEARRTAVQKTLGQLRVNNIATLDALTAHLNRLLTIAKAKEEDIERIAKEVGRCILRPKSESPLTFSDSFSTQLVRDLLVDRDRLFKELKQLAVQQPSREASFVQRRDSVEDRVAQITTQLRRSSIEKDDGMKSPETPTMPRFDALPTNPETEELESVQLSEN</sequence>
<feature type="region of interest" description="Disordered" evidence="2">
    <location>
        <begin position="709"/>
        <end position="753"/>
    </location>
</feature>
<dbReference type="InterPro" id="IPR036388">
    <property type="entry name" value="WH-like_DNA-bd_sf"/>
</dbReference>
<dbReference type="SUPFAM" id="SSF103657">
    <property type="entry name" value="BAR/IMD domain-like"/>
    <property type="match status" value="1"/>
</dbReference>
<dbReference type="InterPro" id="IPR001060">
    <property type="entry name" value="FCH_dom"/>
</dbReference>
<dbReference type="EMBL" id="NDIQ01000001">
    <property type="protein sequence ID" value="PRT53124.1"/>
    <property type="molecule type" value="Genomic_DNA"/>
</dbReference>
<accession>A0A2T0FDP2</accession>
<dbReference type="GO" id="GO:0005886">
    <property type="term" value="C:plasma membrane"/>
    <property type="evidence" value="ECO:0007669"/>
    <property type="project" value="TreeGrafter"/>
</dbReference>
<dbReference type="GO" id="GO:0005737">
    <property type="term" value="C:cytoplasm"/>
    <property type="evidence" value="ECO:0007669"/>
    <property type="project" value="TreeGrafter"/>
</dbReference>
<dbReference type="InterPro" id="IPR000198">
    <property type="entry name" value="RhoGAP_dom"/>
</dbReference>
<dbReference type="SMART" id="SM00055">
    <property type="entry name" value="FCH"/>
    <property type="match status" value="1"/>
</dbReference>
<feature type="domain" description="Rho-GAP" evidence="4">
    <location>
        <begin position="479"/>
        <end position="676"/>
    </location>
</feature>
<dbReference type="GO" id="GO:0000935">
    <property type="term" value="C:division septum"/>
    <property type="evidence" value="ECO:0007669"/>
    <property type="project" value="TreeGrafter"/>
</dbReference>
<keyword evidence="7" id="KW-1185">Reference proteome</keyword>
<dbReference type="OrthoDB" id="2155291at2759"/>
<evidence type="ECO:0000313" key="7">
    <source>
        <dbReference type="Proteomes" id="UP000238350"/>
    </source>
</evidence>
<gene>
    <name evidence="6" type="ORF">B9G98_00744</name>
</gene>
<feature type="compositionally biased region" description="Basic and acidic residues" evidence="2">
    <location>
        <begin position="714"/>
        <end position="723"/>
    </location>
</feature>
<proteinExistence type="predicted"/>
<dbReference type="STRING" id="45607.A0A2T0FDP2"/>
<dbReference type="InterPro" id="IPR036390">
    <property type="entry name" value="WH_DNA-bd_sf"/>
</dbReference>
<evidence type="ECO:0000259" key="3">
    <source>
        <dbReference type="PROSITE" id="PS50186"/>
    </source>
</evidence>
<name>A0A2T0FDP2_9ASCO</name>
<dbReference type="InterPro" id="IPR027267">
    <property type="entry name" value="AH/BAR_dom_sf"/>
</dbReference>
<dbReference type="PROSITE" id="PS50238">
    <property type="entry name" value="RHOGAP"/>
    <property type="match status" value="1"/>
</dbReference>
<evidence type="ECO:0000259" key="4">
    <source>
        <dbReference type="PROSITE" id="PS50238"/>
    </source>
</evidence>
<dbReference type="AlphaFoldDB" id="A0A2T0FDP2"/>
<protein>
    <submittedName>
        <fullName evidence="6">Rho-GTPase-activating protein 8</fullName>
    </submittedName>
</protein>
<feature type="domain" description="DEP" evidence="3">
    <location>
        <begin position="250"/>
        <end position="319"/>
    </location>
</feature>
<dbReference type="PROSITE" id="PS50186">
    <property type="entry name" value="DEP"/>
    <property type="match status" value="1"/>
</dbReference>
<dbReference type="Gene3D" id="1.10.555.10">
    <property type="entry name" value="Rho GTPase activation protein"/>
    <property type="match status" value="1"/>
</dbReference>
<dbReference type="GeneID" id="36514493"/>
<dbReference type="GO" id="GO:0007010">
    <property type="term" value="P:cytoskeleton organization"/>
    <property type="evidence" value="ECO:0007669"/>
    <property type="project" value="TreeGrafter"/>
</dbReference>
<feature type="region of interest" description="Disordered" evidence="2">
    <location>
        <begin position="157"/>
        <end position="210"/>
    </location>
</feature>
<dbReference type="RefSeq" id="XP_024663070.1">
    <property type="nucleotide sequence ID" value="XM_024807302.1"/>
</dbReference>
<feature type="domain" description="F-BAR" evidence="5">
    <location>
        <begin position="1"/>
        <end position="445"/>
    </location>
</feature>
<comment type="caution">
    <text evidence="6">The sequence shown here is derived from an EMBL/GenBank/DDBJ whole genome shotgun (WGS) entry which is preliminary data.</text>
</comment>
<dbReference type="GO" id="GO:0007264">
    <property type="term" value="P:small GTPase-mediated signal transduction"/>
    <property type="evidence" value="ECO:0007669"/>
    <property type="project" value="TreeGrafter"/>
</dbReference>
<dbReference type="InterPro" id="IPR000591">
    <property type="entry name" value="DEP_dom"/>
</dbReference>